<feature type="transmembrane region" description="Helical" evidence="1">
    <location>
        <begin position="114"/>
        <end position="135"/>
    </location>
</feature>
<comment type="caution">
    <text evidence="2">The sequence shown here is derived from an EMBL/GenBank/DDBJ whole genome shotgun (WGS) entry which is preliminary data.</text>
</comment>
<feature type="transmembrane region" description="Helical" evidence="1">
    <location>
        <begin position="590"/>
        <end position="608"/>
    </location>
</feature>
<organism evidence="2 3">
    <name type="scientific">Barrientosiimonas humi</name>
    <dbReference type="NCBI Taxonomy" id="999931"/>
    <lineage>
        <taxon>Bacteria</taxon>
        <taxon>Bacillati</taxon>
        <taxon>Actinomycetota</taxon>
        <taxon>Actinomycetes</taxon>
        <taxon>Micrococcales</taxon>
        <taxon>Dermacoccaceae</taxon>
        <taxon>Barrientosiimonas</taxon>
    </lineage>
</organism>
<evidence type="ECO:0000256" key="1">
    <source>
        <dbReference type="SAM" id="Phobius"/>
    </source>
</evidence>
<keyword evidence="1" id="KW-0812">Transmembrane</keyword>
<feature type="transmembrane region" description="Helical" evidence="1">
    <location>
        <begin position="325"/>
        <end position="356"/>
    </location>
</feature>
<evidence type="ECO:0000313" key="2">
    <source>
        <dbReference type="EMBL" id="TQL32608.1"/>
    </source>
</evidence>
<keyword evidence="1" id="KW-0472">Membrane</keyword>
<sequence>MSSVAEPGGSVTTAARRRSAVAVVGGLLGAAAVFVRPPGTSPDDQTIGTVSITTAIVAVALVVAGRWLIGVVRPRVWRPALALGGLFALLAIVGDLIGGAEPQPLSDLTRVQTALLPVRLLGLAWIFAAVLAGVFEGTLRQRDATVVNGAGRPGAFLAALRSGASRRPVWLLFAALVLVRVPALVVWFPGVVPFDTFRSYAQVRGTAPWTSYEPVGHTALVWAYEQVGSALSLGDVGKVAIAVIVQIVAMAAACTFMLVRMARWGVHRFVFWGSLAWVALSPVFGLFSVIQVKDVPFALAALVFCVAVAEVTVHDSTRGERWPWVVMALAGVATILLRNNGIHVVALTLVVLVVALRGLRKPLLAVLAACLVGYAAYTGPVYSALGIGESRQVEMFSAPIQQVARIALAHGDELDATDRQWIADNFDGMTPAELGDAYDEGVSDPPKEAALFSWDDHTTGEFVAGWARLVRQYPETAVEASIAATVGYWAPDAPLRDVFYTWSRNDIRDIHLEIPWGPQPPGLRKELVDASLLSTNPEDTRRGMTTNPGFMGPQFRTLPVVGQVISPGLTVWVWVTSIVGVALLGRRRRWAVMVPAAVLFLTLLASPVSGSLRYSLLLFAALPLAVAMISTPPRVRPDAEPAARTDAA</sequence>
<feature type="transmembrane region" description="Helical" evidence="1">
    <location>
        <begin position="47"/>
        <end position="69"/>
    </location>
</feature>
<keyword evidence="1" id="KW-1133">Transmembrane helix</keyword>
<feature type="transmembrane region" description="Helical" evidence="1">
    <location>
        <begin position="76"/>
        <end position="94"/>
    </location>
</feature>
<dbReference type="Pfam" id="PF19484">
    <property type="entry name" value="DUF6020"/>
    <property type="match status" value="1"/>
</dbReference>
<dbReference type="AlphaFoldDB" id="A0A542X9U0"/>
<dbReference type="RefSeq" id="WP_142004678.1">
    <property type="nucleotide sequence ID" value="NZ_CAJTBP010000001.1"/>
</dbReference>
<accession>A0A542X9U0</accession>
<feature type="transmembrane region" description="Helical" evidence="1">
    <location>
        <begin position="239"/>
        <end position="259"/>
    </location>
</feature>
<feature type="transmembrane region" description="Helical" evidence="1">
    <location>
        <begin position="271"/>
        <end position="290"/>
    </location>
</feature>
<feature type="transmembrane region" description="Helical" evidence="1">
    <location>
        <begin position="19"/>
        <end position="35"/>
    </location>
</feature>
<protein>
    <submittedName>
        <fullName evidence="2">Uncharacterized protein</fullName>
    </submittedName>
</protein>
<feature type="transmembrane region" description="Helical" evidence="1">
    <location>
        <begin position="169"/>
        <end position="188"/>
    </location>
</feature>
<evidence type="ECO:0000313" key="3">
    <source>
        <dbReference type="Proteomes" id="UP000318336"/>
    </source>
</evidence>
<feature type="transmembrane region" description="Helical" evidence="1">
    <location>
        <begin position="362"/>
        <end position="385"/>
    </location>
</feature>
<keyword evidence="3" id="KW-1185">Reference proteome</keyword>
<gene>
    <name evidence="2" type="ORF">FB554_0738</name>
</gene>
<reference evidence="2 3" key="1">
    <citation type="submission" date="2019-06" db="EMBL/GenBank/DDBJ databases">
        <title>Sequencing the genomes of 1000 actinobacteria strains.</title>
        <authorList>
            <person name="Klenk H.-P."/>
        </authorList>
    </citation>
    <scope>NUCLEOTIDE SEQUENCE [LARGE SCALE GENOMIC DNA]</scope>
    <source>
        <strain evidence="2 3">DSM 24617</strain>
    </source>
</reference>
<dbReference type="InterPro" id="IPR046062">
    <property type="entry name" value="DUF6020"/>
</dbReference>
<dbReference type="OrthoDB" id="5059111at2"/>
<name>A0A542X9U0_9MICO</name>
<dbReference type="EMBL" id="VFOK01000001">
    <property type="protein sequence ID" value="TQL32608.1"/>
    <property type="molecule type" value="Genomic_DNA"/>
</dbReference>
<proteinExistence type="predicted"/>
<dbReference type="Proteomes" id="UP000318336">
    <property type="component" value="Unassembled WGS sequence"/>
</dbReference>